<dbReference type="InterPro" id="IPR003901">
    <property type="entry name" value="Me_CoM_Rdtase_D"/>
</dbReference>
<keyword evidence="1" id="KW-0484">Methanogenesis</keyword>
<evidence type="ECO:0000256" key="1">
    <source>
        <dbReference type="ARBA" id="ARBA00022994"/>
    </source>
</evidence>
<dbReference type="EMBL" id="JAKELO010000002">
    <property type="protein sequence ID" value="MDE4907899.1"/>
    <property type="molecule type" value="Genomic_DNA"/>
</dbReference>
<sequence>MTEAVVDYPQCRITPLRMLKPDSAELLLNGIVEISGIRRMTINGPNLPRTVPYGPARGKPNPNSNRKFITVGGSEFELHVQVGTIILEVLDDEVIEKIRALCDRFFTKFPYQLQTGKKYMKTQPTVADYAKYGPNADLRMLGLTDPRNKEGPVIIQGR</sequence>
<dbReference type="PIRSF" id="PIRSF005636">
    <property type="entry name" value="McrD"/>
    <property type="match status" value="1"/>
</dbReference>
<reference evidence="2" key="1">
    <citation type="submission" date="2022-01" db="EMBL/GenBank/DDBJ databases">
        <title>Draft genome of Methanogenium marinum DSM 15558.</title>
        <authorList>
            <person name="Chen S.-C."/>
            <person name="You Y.-T."/>
        </authorList>
    </citation>
    <scope>NUCLEOTIDE SEQUENCE</scope>
    <source>
        <strain evidence="2">DSM 15558</strain>
    </source>
</reference>
<comment type="caution">
    <text evidence="2">The sequence shown here is derived from an EMBL/GenBank/DDBJ whole genome shotgun (WGS) entry which is preliminary data.</text>
</comment>
<dbReference type="GO" id="GO:0015948">
    <property type="term" value="P:methanogenesis"/>
    <property type="evidence" value="ECO:0007669"/>
    <property type="project" value="UniProtKB-KW"/>
</dbReference>
<dbReference type="NCBIfam" id="TIGR03260">
    <property type="entry name" value="met_CoM_red_D"/>
    <property type="match status" value="1"/>
</dbReference>
<evidence type="ECO:0000313" key="3">
    <source>
        <dbReference type="Proteomes" id="UP001143747"/>
    </source>
</evidence>
<proteinExistence type="predicted"/>
<dbReference type="AlphaFoldDB" id="A0A9Q4PVT3"/>
<dbReference type="RefSeq" id="WP_274924542.1">
    <property type="nucleotide sequence ID" value="NZ_JAKELO010000002.1"/>
</dbReference>
<protein>
    <submittedName>
        <fullName evidence="2">Methyl-coenzyme M reductase operon protein D</fullName>
    </submittedName>
</protein>
<keyword evidence="3" id="KW-1185">Reference proteome</keyword>
<dbReference type="Pfam" id="PF02505">
    <property type="entry name" value="MCR_D"/>
    <property type="match status" value="1"/>
</dbReference>
<gene>
    <name evidence="2" type="primary">mcrD</name>
    <name evidence="2" type="ORF">L0665_04660</name>
</gene>
<evidence type="ECO:0000313" key="2">
    <source>
        <dbReference type="EMBL" id="MDE4907899.1"/>
    </source>
</evidence>
<accession>A0A9Q4PVT3</accession>
<organism evidence="2 3">
    <name type="scientific">Methanogenium marinum</name>
    <dbReference type="NCBI Taxonomy" id="348610"/>
    <lineage>
        <taxon>Archaea</taxon>
        <taxon>Methanobacteriati</taxon>
        <taxon>Methanobacteriota</taxon>
        <taxon>Stenosarchaea group</taxon>
        <taxon>Methanomicrobia</taxon>
        <taxon>Methanomicrobiales</taxon>
        <taxon>Methanomicrobiaceae</taxon>
        <taxon>Methanogenium</taxon>
    </lineage>
</organism>
<dbReference type="Proteomes" id="UP001143747">
    <property type="component" value="Unassembled WGS sequence"/>
</dbReference>
<name>A0A9Q4PVT3_9EURY</name>